<name>D8PQH6_SCHCM</name>
<accession>D8PQH6</accession>
<dbReference type="Proteomes" id="UP000007431">
    <property type="component" value="Unassembled WGS sequence"/>
</dbReference>
<gene>
    <name evidence="2" type="ORF">SCHCODRAFT_102701</name>
</gene>
<organism evidence="3">
    <name type="scientific">Schizophyllum commune (strain H4-8 / FGSC 9210)</name>
    <name type="common">Split gill fungus</name>
    <dbReference type="NCBI Taxonomy" id="578458"/>
    <lineage>
        <taxon>Eukaryota</taxon>
        <taxon>Fungi</taxon>
        <taxon>Dikarya</taxon>
        <taxon>Basidiomycota</taxon>
        <taxon>Agaricomycotina</taxon>
        <taxon>Agaricomycetes</taxon>
        <taxon>Agaricomycetidae</taxon>
        <taxon>Agaricales</taxon>
        <taxon>Schizophyllaceae</taxon>
        <taxon>Schizophyllum</taxon>
    </lineage>
</organism>
<dbReference type="HOGENOM" id="CLU_1462137_0_0_1"/>
<dbReference type="RefSeq" id="XP_003037975.1">
    <property type="nucleotide sequence ID" value="XM_003037929.1"/>
</dbReference>
<evidence type="ECO:0000313" key="2">
    <source>
        <dbReference type="EMBL" id="EFJ03073.1"/>
    </source>
</evidence>
<dbReference type="KEGG" id="scm:SCHCO_02501252"/>
<feature type="compositionally biased region" description="Basic and acidic residues" evidence="1">
    <location>
        <begin position="44"/>
        <end position="58"/>
    </location>
</feature>
<dbReference type="OrthoDB" id="10514694at2759"/>
<dbReference type="GeneID" id="9587946"/>
<proteinExistence type="predicted"/>
<feature type="non-terminal residue" evidence="2">
    <location>
        <position position="185"/>
    </location>
</feature>
<dbReference type="VEuPathDB" id="FungiDB:SCHCODRAFT_02501252"/>
<protein>
    <submittedName>
        <fullName evidence="2">Uncharacterized protein</fullName>
    </submittedName>
</protein>
<dbReference type="AlphaFoldDB" id="D8PQH6"/>
<feature type="region of interest" description="Disordered" evidence="1">
    <location>
        <begin position="1"/>
        <end position="171"/>
    </location>
</feature>
<evidence type="ECO:0000313" key="3">
    <source>
        <dbReference type="Proteomes" id="UP000007431"/>
    </source>
</evidence>
<feature type="compositionally biased region" description="Basic and acidic residues" evidence="1">
    <location>
        <begin position="115"/>
        <end position="129"/>
    </location>
</feature>
<reference evidence="2 3" key="1">
    <citation type="journal article" date="2010" name="Nat. Biotechnol.">
        <title>Genome sequence of the model mushroom Schizophyllum commune.</title>
        <authorList>
            <person name="Ohm R.A."/>
            <person name="de Jong J.F."/>
            <person name="Lugones L.G."/>
            <person name="Aerts A."/>
            <person name="Kothe E."/>
            <person name="Stajich J.E."/>
            <person name="de Vries R.P."/>
            <person name="Record E."/>
            <person name="Levasseur A."/>
            <person name="Baker S.E."/>
            <person name="Bartholomew K.A."/>
            <person name="Coutinho P.M."/>
            <person name="Erdmann S."/>
            <person name="Fowler T.J."/>
            <person name="Gathman A.C."/>
            <person name="Lombard V."/>
            <person name="Henrissat B."/>
            <person name="Knabe N."/>
            <person name="Kuees U."/>
            <person name="Lilly W.W."/>
            <person name="Lindquist E."/>
            <person name="Lucas S."/>
            <person name="Magnuson J.K."/>
            <person name="Piumi F."/>
            <person name="Raudaskoski M."/>
            <person name="Salamov A."/>
            <person name="Schmutz J."/>
            <person name="Schwarze F.W.M.R."/>
            <person name="vanKuyk P.A."/>
            <person name="Horton J.S."/>
            <person name="Grigoriev I.V."/>
            <person name="Woesten H.A.B."/>
        </authorList>
    </citation>
    <scope>NUCLEOTIDE SEQUENCE [LARGE SCALE GENOMIC DNA]</scope>
    <source>
        <strain evidence="3">H4-8 / FGSC 9210</strain>
    </source>
</reference>
<sequence length="185" mass="21035">MLHHAKQAAKRLAGHVVPGLAESHSGGGRQKAARKTGKKYKRAEKKERRRTEYYDGKRMPASSPNVARTSHPAVHPHVQVVTPGPYYSYPQPQVPAPPPHYYGQPERHPRSHYAPRREPREHDPGRRADYAPPPPSHRPRRPSVHHPDSYFARPSSAPRPPPSTHSTNRVRAAPLQYPVHYGYFY</sequence>
<dbReference type="EMBL" id="GL377302">
    <property type="protein sequence ID" value="EFJ03073.1"/>
    <property type="molecule type" value="Genomic_DNA"/>
</dbReference>
<evidence type="ECO:0000256" key="1">
    <source>
        <dbReference type="SAM" id="MobiDB-lite"/>
    </source>
</evidence>
<keyword evidence="3" id="KW-1185">Reference proteome</keyword>
<dbReference type="InParanoid" id="D8PQH6"/>
<feature type="compositionally biased region" description="Basic residues" evidence="1">
    <location>
        <begin position="31"/>
        <end position="43"/>
    </location>
</feature>
<feature type="compositionally biased region" description="Basic residues" evidence="1">
    <location>
        <begin position="1"/>
        <end position="13"/>
    </location>
</feature>